<accession>A0AAD7D1M9</accession>
<dbReference type="GO" id="GO:0006508">
    <property type="term" value="P:proteolysis"/>
    <property type="evidence" value="ECO:0007669"/>
    <property type="project" value="InterPro"/>
</dbReference>
<sequence length="165" mass="18521">RIFGLIIGVDQYKTGSVWNLESCVDDAKNVYRWLVKDLKVPKEQIYMLLDTHATKENIEKCFSSHLTENPSIKRGDAIFVYFAGHGCTIRHQGVVSGTAEVLCSYDFGQRGVVGISDHSLHSMLLGLSKAKGNNITVILDSCFSPLQSPPNIRDRRHTRWTPSEK</sequence>
<dbReference type="GO" id="GO:0005737">
    <property type="term" value="C:cytoplasm"/>
    <property type="evidence" value="ECO:0007669"/>
    <property type="project" value="TreeGrafter"/>
</dbReference>
<name>A0AAD7D1M9_MYCRO</name>
<organism evidence="3 4">
    <name type="scientific">Mycena rosella</name>
    <name type="common">Pink bonnet</name>
    <name type="synonym">Agaricus rosellus</name>
    <dbReference type="NCBI Taxonomy" id="1033263"/>
    <lineage>
        <taxon>Eukaryota</taxon>
        <taxon>Fungi</taxon>
        <taxon>Dikarya</taxon>
        <taxon>Basidiomycota</taxon>
        <taxon>Agaricomycotina</taxon>
        <taxon>Agaricomycetes</taxon>
        <taxon>Agaricomycetidae</taxon>
        <taxon>Agaricales</taxon>
        <taxon>Marasmiineae</taxon>
        <taxon>Mycenaceae</taxon>
        <taxon>Mycena</taxon>
    </lineage>
</organism>
<protein>
    <recommendedName>
        <fullName evidence="2">Peptidase C14 caspase domain-containing protein</fullName>
    </recommendedName>
</protein>
<dbReference type="Gene3D" id="3.40.50.1460">
    <property type="match status" value="1"/>
</dbReference>
<evidence type="ECO:0000259" key="2">
    <source>
        <dbReference type="Pfam" id="PF00656"/>
    </source>
</evidence>
<feature type="non-terminal residue" evidence="3">
    <location>
        <position position="1"/>
    </location>
</feature>
<reference evidence="3" key="1">
    <citation type="submission" date="2023-03" db="EMBL/GenBank/DDBJ databases">
        <title>Massive genome expansion in bonnet fungi (Mycena s.s.) driven by repeated elements and novel gene families across ecological guilds.</title>
        <authorList>
            <consortium name="Lawrence Berkeley National Laboratory"/>
            <person name="Harder C.B."/>
            <person name="Miyauchi S."/>
            <person name="Viragh M."/>
            <person name="Kuo A."/>
            <person name="Thoen E."/>
            <person name="Andreopoulos B."/>
            <person name="Lu D."/>
            <person name="Skrede I."/>
            <person name="Drula E."/>
            <person name="Henrissat B."/>
            <person name="Morin E."/>
            <person name="Kohler A."/>
            <person name="Barry K."/>
            <person name="LaButti K."/>
            <person name="Morin E."/>
            <person name="Salamov A."/>
            <person name="Lipzen A."/>
            <person name="Mereny Z."/>
            <person name="Hegedus B."/>
            <person name="Baldrian P."/>
            <person name="Stursova M."/>
            <person name="Weitz H."/>
            <person name="Taylor A."/>
            <person name="Grigoriev I.V."/>
            <person name="Nagy L.G."/>
            <person name="Martin F."/>
            <person name="Kauserud H."/>
        </authorList>
    </citation>
    <scope>NUCLEOTIDE SEQUENCE</scope>
    <source>
        <strain evidence="3">CBHHK067</strain>
    </source>
</reference>
<proteinExistence type="inferred from homology"/>
<dbReference type="Pfam" id="PF00656">
    <property type="entry name" value="Peptidase_C14"/>
    <property type="match status" value="1"/>
</dbReference>
<comment type="similarity">
    <text evidence="1">Belongs to the peptidase C14B family.</text>
</comment>
<comment type="caution">
    <text evidence="3">The sequence shown here is derived from an EMBL/GenBank/DDBJ whole genome shotgun (WGS) entry which is preliminary data.</text>
</comment>
<dbReference type="PANTHER" id="PTHR48104">
    <property type="entry name" value="METACASPASE-4"/>
    <property type="match status" value="1"/>
</dbReference>
<feature type="non-terminal residue" evidence="3">
    <location>
        <position position="165"/>
    </location>
</feature>
<evidence type="ECO:0000256" key="1">
    <source>
        <dbReference type="ARBA" id="ARBA00009005"/>
    </source>
</evidence>
<evidence type="ECO:0000313" key="4">
    <source>
        <dbReference type="Proteomes" id="UP001221757"/>
    </source>
</evidence>
<dbReference type="InterPro" id="IPR050452">
    <property type="entry name" value="Metacaspase"/>
</dbReference>
<evidence type="ECO:0000313" key="3">
    <source>
        <dbReference type="EMBL" id="KAJ7674187.1"/>
    </source>
</evidence>
<gene>
    <name evidence="3" type="ORF">B0H17DRAFT_832989</name>
</gene>
<dbReference type="EMBL" id="JARKIE010000158">
    <property type="protein sequence ID" value="KAJ7674187.1"/>
    <property type="molecule type" value="Genomic_DNA"/>
</dbReference>
<dbReference type="InterPro" id="IPR011600">
    <property type="entry name" value="Pept_C14_caspase"/>
</dbReference>
<dbReference type="Proteomes" id="UP001221757">
    <property type="component" value="Unassembled WGS sequence"/>
</dbReference>
<dbReference type="GO" id="GO:0004197">
    <property type="term" value="F:cysteine-type endopeptidase activity"/>
    <property type="evidence" value="ECO:0007669"/>
    <property type="project" value="InterPro"/>
</dbReference>
<dbReference type="AlphaFoldDB" id="A0AAD7D1M9"/>
<dbReference type="PANTHER" id="PTHR48104:SF30">
    <property type="entry name" value="METACASPASE-1"/>
    <property type="match status" value="1"/>
</dbReference>
<feature type="domain" description="Peptidase C14 caspase" evidence="2">
    <location>
        <begin position="5"/>
        <end position="144"/>
    </location>
</feature>
<keyword evidence="4" id="KW-1185">Reference proteome</keyword>